<dbReference type="SUPFAM" id="SSF47729">
    <property type="entry name" value="IHF-like DNA-binding proteins"/>
    <property type="match status" value="1"/>
</dbReference>
<evidence type="ECO:0000256" key="1">
    <source>
        <dbReference type="ARBA" id="ARBA00023125"/>
    </source>
</evidence>
<dbReference type="RefSeq" id="WP_135951661.1">
    <property type="nucleotide sequence ID" value="NZ_CAOOJZ010000004.1"/>
</dbReference>
<proteinExistence type="predicted"/>
<dbReference type="Proteomes" id="UP000310760">
    <property type="component" value="Unassembled WGS sequence"/>
</dbReference>
<organism evidence="3 4">
    <name type="scientific">Phocaeicola sartorii</name>
    <dbReference type="NCBI Taxonomy" id="671267"/>
    <lineage>
        <taxon>Bacteria</taxon>
        <taxon>Pseudomonadati</taxon>
        <taxon>Bacteroidota</taxon>
        <taxon>Bacteroidia</taxon>
        <taxon>Bacteroidales</taxon>
        <taxon>Bacteroidaceae</taxon>
        <taxon>Phocaeicola</taxon>
    </lineage>
</organism>
<feature type="domain" description="HU" evidence="2">
    <location>
        <begin position="6"/>
        <end position="131"/>
    </location>
</feature>
<evidence type="ECO:0000313" key="3">
    <source>
        <dbReference type="EMBL" id="TGY70053.1"/>
    </source>
</evidence>
<evidence type="ECO:0000313" key="4">
    <source>
        <dbReference type="Proteomes" id="UP000310760"/>
    </source>
</evidence>
<dbReference type="EMBL" id="SRYJ01000022">
    <property type="protein sequence ID" value="TGY70053.1"/>
    <property type="molecule type" value="Genomic_DNA"/>
</dbReference>
<keyword evidence="1 3" id="KW-0238">DNA-binding</keyword>
<dbReference type="InterPro" id="IPR041607">
    <property type="entry name" value="HU-HIG"/>
</dbReference>
<comment type="caution">
    <text evidence="3">The sequence shown here is derived from an EMBL/GenBank/DDBJ whole genome shotgun (WGS) entry which is preliminary data.</text>
</comment>
<gene>
    <name evidence="3" type="ORF">E5339_10910</name>
</gene>
<protein>
    <submittedName>
        <fullName evidence="3">DNA-binding protein</fullName>
    </submittedName>
</protein>
<accession>A0A4S2FM17</accession>
<evidence type="ECO:0000259" key="2">
    <source>
        <dbReference type="Pfam" id="PF18291"/>
    </source>
</evidence>
<dbReference type="Pfam" id="PF18291">
    <property type="entry name" value="HU-HIG"/>
    <property type="match status" value="1"/>
</dbReference>
<dbReference type="AlphaFoldDB" id="A0A4S2FM17"/>
<reference evidence="3 4" key="1">
    <citation type="submission" date="2019-04" db="EMBL/GenBank/DDBJ databases">
        <title>Microbes associate with the intestines of laboratory mice.</title>
        <authorList>
            <person name="Navarre W."/>
            <person name="Wong E."/>
            <person name="Huang K."/>
            <person name="Tropini C."/>
            <person name="Ng K."/>
            <person name="Yu B."/>
        </authorList>
    </citation>
    <scope>NUCLEOTIDE SEQUENCE [LARGE SCALE GENOMIC DNA]</scope>
    <source>
        <strain evidence="3 4">NM22_B1</strain>
    </source>
</reference>
<name>A0A4S2FM17_9BACT</name>
<dbReference type="InterPro" id="IPR010992">
    <property type="entry name" value="IHF-like_DNA-bd_dom_sf"/>
</dbReference>
<dbReference type="GO" id="GO:0003677">
    <property type="term" value="F:DNA binding"/>
    <property type="evidence" value="ECO:0007669"/>
    <property type="project" value="UniProtKB-KW"/>
</dbReference>
<sequence length="210" mass="23844">MAEYIKQEMSDLDGSGEERTFYRMKICHNIDTKEFISKLARPASGMNKGTVLQVLTNFADELAYYMAQGNSVTIDGVGTFKPTLGIIKKKNKDTPCEEGQNPNARSLTVNGVNFRASKELVKETARQCDLKRAGVEYIRRSAYSLEERIALAMKYLDEHHFMRVADYMELTGLRKTAATMELKRLREDPANGITTEGKRNGIIYVRRKTE</sequence>
<dbReference type="Gene3D" id="4.10.520.10">
    <property type="entry name" value="IHF-like DNA-binding proteins"/>
    <property type="match status" value="1"/>
</dbReference>